<comment type="caution">
    <text evidence="6">The sequence shown here is derived from an EMBL/GenBank/DDBJ whole genome shotgun (WGS) entry which is preliminary data.</text>
</comment>
<dbReference type="InterPro" id="IPR029058">
    <property type="entry name" value="AB_hydrolase_fold"/>
</dbReference>
<dbReference type="AlphaFoldDB" id="A0A8J2RZA8"/>
<dbReference type="GO" id="GO:0016298">
    <property type="term" value="F:lipase activity"/>
    <property type="evidence" value="ECO:0007669"/>
    <property type="project" value="InterPro"/>
</dbReference>
<feature type="domain" description="Lipase" evidence="5">
    <location>
        <begin position="380"/>
        <end position="668"/>
    </location>
</feature>
<dbReference type="CDD" id="cd00707">
    <property type="entry name" value="Pancreat_lipase_like"/>
    <property type="match status" value="2"/>
</dbReference>
<organism evidence="6 7">
    <name type="scientific">Daphnia galeata</name>
    <dbReference type="NCBI Taxonomy" id="27404"/>
    <lineage>
        <taxon>Eukaryota</taxon>
        <taxon>Metazoa</taxon>
        <taxon>Ecdysozoa</taxon>
        <taxon>Arthropoda</taxon>
        <taxon>Crustacea</taxon>
        <taxon>Branchiopoda</taxon>
        <taxon>Diplostraca</taxon>
        <taxon>Cladocera</taxon>
        <taxon>Anomopoda</taxon>
        <taxon>Daphniidae</taxon>
        <taxon>Daphnia</taxon>
    </lineage>
</organism>
<dbReference type="GO" id="GO:0016042">
    <property type="term" value="P:lipid catabolic process"/>
    <property type="evidence" value="ECO:0007669"/>
    <property type="project" value="TreeGrafter"/>
</dbReference>
<dbReference type="InterPro" id="IPR033906">
    <property type="entry name" value="Lipase_N"/>
</dbReference>
<evidence type="ECO:0000259" key="5">
    <source>
        <dbReference type="Pfam" id="PF00151"/>
    </source>
</evidence>
<dbReference type="PANTHER" id="PTHR11610">
    <property type="entry name" value="LIPASE"/>
    <property type="match status" value="1"/>
</dbReference>
<dbReference type="EMBL" id="CAKKLH010000314">
    <property type="protein sequence ID" value="CAH0111465.1"/>
    <property type="molecule type" value="Genomic_DNA"/>
</dbReference>
<reference evidence="6" key="1">
    <citation type="submission" date="2021-11" db="EMBL/GenBank/DDBJ databases">
        <authorList>
            <person name="Schell T."/>
        </authorList>
    </citation>
    <scope>NUCLEOTIDE SEQUENCE</scope>
    <source>
        <strain evidence="6">M5</strain>
    </source>
</reference>
<evidence type="ECO:0000256" key="2">
    <source>
        <dbReference type="ARBA" id="ARBA00010701"/>
    </source>
</evidence>
<dbReference type="OrthoDB" id="199913at2759"/>
<evidence type="ECO:0000256" key="3">
    <source>
        <dbReference type="ARBA" id="ARBA00022525"/>
    </source>
</evidence>
<comment type="subcellular location">
    <subcellularLocation>
        <location evidence="1">Secreted</location>
    </subcellularLocation>
</comment>
<dbReference type="PANTHER" id="PTHR11610:SF190">
    <property type="entry name" value="VITELLOGENIN-3-LIKE PROTEIN"/>
    <property type="match status" value="1"/>
</dbReference>
<keyword evidence="7" id="KW-1185">Reference proteome</keyword>
<protein>
    <recommendedName>
        <fullName evidence="5">Lipase domain-containing protein</fullName>
    </recommendedName>
</protein>
<dbReference type="PRINTS" id="PR00821">
    <property type="entry name" value="TAGLIPASE"/>
</dbReference>
<sequence length="671" mass="72854">MFFLESPELCKLVQNSDSSEIRQRKMGSFQLVIASLVLVLAPTWCYVIRYEEPFEAREPDINTVVFELFTPFNPTQPQILELDNLESLQDSFFDPSLPTKIFAHGWNGSPLSAYSTRDAYLSREECNFIAVDWSVLASGIEYPLIVERDVPRAAVHTGQFIDFIVKNTETSFTSIHLMGHSLGAHVVGGAGAAVTLGRIPRITGLDPAGPFFSLNDTETRLDASDGDFVDVIHTNGGTLTGNELGFLPPIGHIDFYPNGGQFQPGCATNNIESTAQGRGGCDHGRSVSYFAESINSDVGFGAVECATEEDFVAGLCDENPSVLMGDPTPISARGIYYLLTTPEKQRKMGSFQLVIASLVLALAPTWCYVIRYEEPFEERAPNVSTIVFELFTQSNPARPQILELDNLESLQQSSFDPSLPTKIFAHGWNSSPRSAYSSRDAYLSREECNFIAVDWSVLASGIEYPLIVERDVPRAAVYTGQFIDFLVENTQTSFSSIHLMGHSLGAHVVGGAGAAVTLGRIPRITGLDPAGPFFSLNDTETRLDASDGDFVDIIHTDGGSLTGNELGILAPIGHIDFYPNGGQTQPGCRAKNVELSVQGRDGCDHGRSVSYFAESINSDVGFRAVECATEEDFIAGLCNDNPSVLMGDPTPVTARGIYYLATSDTSPYALG</sequence>
<dbReference type="GO" id="GO:0005615">
    <property type="term" value="C:extracellular space"/>
    <property type="evidence" value="ECO:0007669"/>
    <property type="project" value="TreeGrafter"/>
</dbReference>
<dbReference type="InterPro" id="IPR013818">
    <property type="entry name" value="Lipase"/>
</dbReference>
<dbReference type="Pfam" id="PF00151">
    <property type="entry name" value="Lipase"/>
    <property type="match status" value="2"/>
</dbReference>
<evidence type="ECO:0000256" key="4">
    <source>
        <dbReference type="RuleBase" id="RU004262"/>
    </source>
</evidence>
<feature type="domain" description="Lipase" evidence="5">
    <location>
        <begin position="59"/>
        <end position="316"/>
    </location>
</feature>
<evidence type="ECO:0000313" key="6">
    <source>
        <dbReference type="EMBL" id="CAH0111465.1"/>
    </source>
</evidence>
<dbReference type="FunFam" id="3.40.50.1820:FF:000122">
    <property type="entry name" value="Vitellogenin-3-like Protein"/>
    <property type="match status" value="2"/>
</dbReference>
<evidence type="ECO:0000313" key="7">
    <source>
        <dbReference type="Proteomes" id="UP000789390"/>
    </source>
</evidence>
<dbReference type="Proteomes" id="UP000789390">
    <property type="component" value="Unassembled WGS sequence"/>
</dbReference>
<evidence type="ECO:0000256" key="1">
    <source>
        <dbReference type="ARBA" id="ARBA00004613"/>
    </source>
</evidence>
<proteinExistence type="inferred from homology"/>
<dbReference type="InterPro" id="IPR000734">
    <property type="entry name" value="TAG_lipase"/>
</dbReference>
<comment type="similarity">
    <text evidence="2 4">Belongs to the AB hydrolase superfamily. Lipase family.</text>
</comment>
<dbReference type="SUPFAM" id="SSF53474">
    <property type="entry name" value="alpha/beta-Hydrolases"/>
    <property type="match status" value="2"/>
</dbReference>
<name>A0A8J2RZA8_9CRUS</name>
<gene>
    <name evidence="6" type="ORF">DGAL_LOCUS15111</name>
</gene>
<keyword evidence="3" id="KW-0964">Secreted</keyword>
<accession>A0A8J2RZA8</accession>
<dbReference type="Gene3D" id="3.40.50.1820">
    <property type="entry name" value="alpha/beta hydrolase"/>
    <property type="match status" value="2"/>
</dbReference>